<dbReference type="InterPro" id="IPR035684">
    <property type="entry name" value="ArgRS_core"/>
</dbReference>
<feature type="domain" description="Arginyl tRNA synthetase N-terminal" evidence="15">
    <location>
        <begin position="100"/>
        <end position="182"/>
    </location>
</feature>
<dbReference type="EnsemblMetazoa" id="SSS_7401s_mrna">
    <property type="protein sequence ID" value="KAF7494697.1"/>
    <property type="gene ID" value="SSS_7401"/>
</dbReference>
<dbReference type="OrthoDB" id="68056at2759"/>
<evidence type="ECO:0000256" key="11">
    <source>
        <dbReference type="ARBA" id="ARBA00049339"/>
    </source>
</evidence>
<dbReference type="Gene3D" id="1.10.730.10">
    <property type="entry name" value="Isoleucyl-tRNA Synthetase, Domain 1"/>
    <property type="match status" value="1"/>
</dbReference>
<dbReference type="Gene3D" id="3.40.50.620">
    <property type="entry name" value="HUPs"/>
    <property type="match status" value="1"/>
</dbReference>
<evidence type="ECO:0000256" key="10">
    <source>
        <dbReference type="ARBA" id="ARBA00033033"/>
    </source>
</evidence>
<dbReference type="InterPro" id="IPR001278">
    <property type="entry name" value="Arg-tRNA-ligase"/>
</dbReference>
<dbReference type="SMART" id="SM01016">
    <property type="entry name" value="Arg_tRNA_synt_N"/>
    <property type="match status" value="1"/>
</dbReference>
<dbReference type="PANTHER" id="PTHR11956:SF5">
    <property type="entry name" value="ARGININE--TRNA LIGASE, CYTOPLASMIC"/>
    <property type="match status" value="1"/>
</dbReference>
<keyword evidence="8 13" id="KW-0648">Protein biosynthesis</keyword>
<evidence type="ECO:0000256" key="1">
    <source>
        <dbReference type="ARBA" id="ARBA00004514"/>
    </source>
</evidence>
<dbReference type="FunFam" id="1.10.730.10:FF:000064">
    <property type="entry name" value="Probable arginine--tRNA ligase, cytoplasmic"/>
    <property type="match status" value="1"/>
</dbReference>
<evidence type="ECO:0000256" key="7">
    <source>
        <dbReference type="ARBA" id="ARBA00022840"/>
    </source>
</evidence>
<dbReference type="AlphaFoldDB" id="A0A834VEL7"/>
<keyword evidence="7 13" id="KW-0067">ATP-binding</keyword>
<dbReference type="InterPro" id="IPR009080">
    <property type="entry name" value="tRNAsynth_Ia_anticodon-bd"/>
</dbReference>
<evidence type="ECO:0000256" key="3">
    <source>
        <dbReference type="ARBA" id="ARBA00012837"/>
    </source>
</evidence>
<dbReference type="FunFam" id="3.30.1360.70:FF:000002">
    <property type="entry name" value="arginine--tRNA ligase, cytoplasmic"/>
    <property type="match status" value="1"/>
</dbReference>
<evidence type="ECO:0000256" key="12">
    <source>
        <dbReference type="ARBA" id="ARBA00071644"/>
    </source>
</evidence>
<dbReference type="Pfam" id="PF03485">
    <property type="entry name" value="Arg_tRNA_synt_N"/>
    <property type="match status" value="1"/>
</dbReference>
<name>A0A834VEL7_SARSC</name>
<dbReference type="GO" id="GO:0004814">
    <property type="term" value="F:arginine-tRNA ligase activity"/>
    <property type="evidence" value="ECO:0007669"/>
    <property type="project" value="UniProtKB-EC"/>
</dbReference>
<evidence type="ECO:0000259" key="15">
    <source>
        <dbReference type="SMART" id="SM01016"/>
    </source>
</evidence>
<comment type="similarity">
    <text evidence="2 13">Belongs to the class-I aminoacyl-tRNA synthetase family.</text>
</comment>
<dbReference type="PANTHER" id="PTHR11956">
    <property type="entry name" value="ARGINYL-TRNA SYNTHETASE"/>
    <property type="match status" value="1"/>
</dbReference>
<dbReference type="Pfam" id="PF05746">
    <property type="entry name" value="DALR_1"/>
    <property type="match status" value="1"/>
</dbReference>
<dbReference type="SUPFAM" id="SSF52374">
    <property type="entry name" value="Nucleotidylyl transferase"/>
    <property type="match status" value="1"/>
</dbReference>
<dbReference type="OMA" id="NKPLHLG"/>
<dbReference type="InterPro" id="IPR036695">
    <property type="entry name" value="Arg-tRNA-synth_N_sf"/>
</dbReference>
<dbReference type="InterPro" id="IPR008909">
    <property type="entry name" value="DALR_anticod-bd"/>
</dbReference>
<dbReference type="SUPFAM" id="SSF47323">
    <property type="entry name" value="Anticodon-binding domain of a subclass of class I aminoacyl-tRNA synthetases"/>
    <property type="match status" value="1"/>
</dbReference>
<gene>
    <name evidence="16" type="ORF">SSS_7401</name>
</gene>
<evidence type="ECO:0000256" key="13">
    <source>
        <dbReference type="RuleBase" id="RU363038"/>
    </source>
</evidence>
<keyword evidence="5 13" id="KW-0436">Ligase</keyword>
<keyword evidence="4" id="KW-0963">Cytoplasm</keyword>
<dbReference type="EC" id="6.1.1.19" evidence="3"/>
<dbReference type="PRINTS" id="PR01038">
    <property type="entry name" value="TRNASYNTHARG"/>
</dbReference>
<reference evidence="16" key="2">
    <citation type="submission" date="2020-01" db="EMBL/GenBank/DDBJ databases">
        <authorList>
            <person name="Korhonen P.K.K."/>
            <person name="Guangxu M.G."/>
            <person name="Wang T.W."/>
            <person name="Stroehlein A.J.S."/>
            <person name="Young N.D."/>
            <person name="Ang C.-S.A."/>
            <person name="Fernando D.W.F."/>
            <person name="Lu H.L."/>
            <person name="Taylor S.T."/>
            <person name="Ehtesham M.E.M."/>
            <person name="Najaraj S.H.N."/>
            <person name="Harsha G.H.G."/>
            <person name="Madugundu A.M."/>
            <person name="Renuse S.R."/>
            <person name="Holt D.H."/>
            <person name="Pandey A.P."/>
            <person name="Papenfuss A.P."/>
            <person name="Gasser R.B.G."/>
            <person name="Fischer K.F."/>
        </authorList>
    </citation>
    <scope>NUCLEOTIDE SEQUENCE</scope>
    <source>
        <strain evidence="16">SSS_KF_BRIS2020</strain>
    </source>
</reference>
<keyword evidence="9 13" id="KW-0030">Aminoacyl-tRNA synthetase</keyword>
<dbReference type="Pfam" id="PF00750">
    <property type="entry name" value="tRNA-synt_1d"/>
    <property type="match status" value="1"/>
</dbReference>
<dbReference type="SUPFAM" id="SSF55190">
    <property type="entry name" value="Arginyl-tRNA synthetase (ArgRS), N-terminal 'additional' domain"/>
    <property type="match status" value="1"/>
</dbReference>
<dbReference type="EMBL" id="WVUK01000052">
    <property type="protein sequence ID" value="KAF7494697.1"/>
    <property type="molecule type" value="Genomic_DNA"/>
</dbReference>
<comment type="catalytic activity">
    <reaction evidence="11">
        <text>tRNA(Arg) + L-arginine + ATP = L-arginyl-tRNA(Arg) + AMP + diphosphate</text>
        <dbReference type="Rhea" id="RHEA:20301"/>
        <dbReference type="Rhea" id="RHEA-COMP:9658"/>
        <dbReference type="Rhea" id="RHEA-COMP:9673"/>
        <dbReference type="ChEBI" id="CHEBI:30616"/>
        <dbReference type="ChEBI" id="CHEBI:32682"/>
        <dbReference type="ChEBI" id="CHEBI:33019"/>
        <dbReference type="ChEBI" id="CHEBI:78442"/>
        <dbReference type="ChEBI" id="CHEBI:78513"/>
        <dbReference type="ChEBI" id="CHEBI:456215"/>
        <dbReference type="EC" id="6.1.1.19"/>
    </reaction>
</comment>
<sequence>MLKNQTIFIMSIEKITESMQCFEKKINELATKTNHLLENQVLKPTIEEDDLKCLRSKNEKLRYQVNILKDSIKRLEQDSIDEIQMASPIKNDDKMLCINQELNCIFKKAIHKAFPMILNLTLSFQKSDFADFQCNNALQMTKLIPEKKKPIEIAQSIINCIEENELIENVATSGPGFININLKTDFIENEILNIILNGIQLNMVDENEDCGPVLVDYSSPNIAKEMHVGHLRSTIIGDCIARLLEFVGHKIVRINHIGDWGTQFGMLLAHLSESYPDFRDKPPSIENLQSFYKESKKRFDEEDDFKKLALETTVKLQSKDPDMIEAWKLICDISRKEFKEIYQILNIHENLIERGESFYQDRMIDVVKDLTDRNLLKEEEGRKIFYPNDRTIPPLTIVKSDGGFTYDTSDMAAIRQRTIEEKASRIIYTTDAGQSIHFKTLFDCAKIAGYYDPEKTRLDHLTFGVVLGEDKKRFKTRSGDTVKLKDLINEGLDRSMQKLLAKERDKVLTPEELKIAQKAIAIGCIKYSDLSHDRDTDYVFSFDRMLDDRGNTAVYLLYSLTRIRSIIRNCDLDCSTFNIALELKQNSSFKLNHPKELKLAKFILNFPDIIRQIVDDLYIHTLCRFMFDLSVVFNEFYDQCYVIEKIDSEKKINFNRIILCEATAKIMEISFQILGIETVEKM</sequence>
<dbReference type="SMART" id="SM00836">
    <property type="entry name" value="DALR_1"/>
    <property type="match status" value="1"/>
</dbReference>
<organism evidence="16">
    <name type="scientific">Sarcoptes scabiei</name>
    <name type="common">Itch mite</name>
    <name type="synonym">Acarus scabiei</name>
    <dbReference type="NCBI Taxonomy" id="52283"/>
    <lineage>
        <taxon>Eukaryota</taxon>
        <taxon>Metazoa</taxon>
        <taxon>Ecdysozoa</taxon>
        <taxon>Arthropoda</taxon>
        <taxon>Chelicerata</taxon>
        <taxon>Arachnida</taxon>
        <taxon>Acari</taxon>
        <taxon>Acariformes</taxon>
        <taxon>Sarcoptiformes</taxon>
        <taxon>Astigmata</taxon>
        <taxon>Psoroptidia</taxon>
        <taxon>Sarcoptoidea</taxon>
        <taxon>Sarcoptidae</taxon>
        <taxon>Sarcoptinae</taxon>
        <taxon>Sarcoptes</taxon>
    </lineage>
</organism>
<dbReference type="GO" id="GO:0017101">
    <property type="term" value="C:aminoacyl-tRNA synthetase multienzyme complex"/>
    <property type="evidence" value="ECO:0007669"/>
    <property type="project" value="UniProtKB-ARBA"/>
</dbReference>
<evidence type="ECO:0000313" key="16">
    <source>
        <dbReference type="EMBL" id="KAF7494697.1"/>
    </source>
</evidence>
<evidence type="ECO:0000313" key="17">
    <source>
        <dbReference type="EnsemblMetazoa" id="KAF7494697.1"/>
    </source>
</evidence>
<dbReference type="GO" id="GO:0006420">
    <property type="term" value="P:arginyl-tRNA aminoacylation"/>
    <property type="evidence" value="ECO:0007669"/>
    <property type="project" value="InterPro"/>
</dbReference>
<dbReference type="NCBIfam" id="TIGR00456">
    <property type="entry name" value="argS"/>
    <property type="match status" value="1"/>
</dbReference>
<keyword evidence="6 13" id="KW-0547">Nucleotide-binding</keyword>
<feature type="domain" description="DALR anticodon binding" evidence="14">
    <location>
        <begin position="556"/>
        <end position="682"/>
    </location>
</feature>
<evidence type="ECO:0000256" key="4">
    <source>
        <dbReference type="ARBA" id="ARBA00022490"/>
    </source>
</evidence>
<dbReference type="GO" id="GO:0005829">
    <property type="term" value="C:cytosol"/>
    <property type="evidence" value="ECO:0007669"/>
    <property type="project" value="UniProtKB-SubCell"/>
</dbReference>
<evidence type="ECO:0000313" key="18">
    <source>
        <dbReference type="Proteomes" id="UP000070412"/>
    </source>
</evidence>
<dbReference type="InterPro" id="IPR001412">
    <property type="entry name" value="aa-tRNA-synth_I_CS"/>
</dbReference>
<protein>
    <recommendedName>
        <fullName evidence="12">Probable arginine--tRNA ligase, cytoplasmic</fullName>
        <ecNumber evidence="3">6.1.1.19</ecNumber>
    </recommendedName>
    <alternativeName>
        <fullName evidence="10">Arginyl-tRNA synthetase</fullName>
    </alternativeName>
</protein>
<evidence type="ECO:0000256" key="5">
    <source>
        <dbReference type="ARBA" id="ARBA00022598"/>
    </source>
</evidence>
<evidence type="ECO:0000259" key="14">
    <source>
        <dbReference type="SMART" id="SM00836"/>
    </source>
</evidence>
<keyword evidence="18" id="KW-1185">Reference proteome</keyword>
<comment type="subcellular location">
    <subcellularLocation>
        <location evidence="1">Cytoplasm</location>
        <location evidence="1">Cytosol</location>
    </subcellularLocation>
</comment>
<evidence type="ECO:0000256" key="8">
    <source>
        <dbReference type="ARBA" id="ARBA00022917"/>
    </source>
</evidence>
<dbReference type="InterPro" id="IPR014729">
    <property type="entry name" value="Rossmann-like_a/b/a_fold"/>
</dbReference>
<dbReference type="InterPro" id="IPR005148">
    <property type="entry name" value="Arg-tRNA-synth_N"/>
</dbReference>
<evidence type="ECO:0000256" key="9">
    <source>
        <dbReference type="ARBA" id="ARBA00023146"/>
    </source>
</evidence>
<dbReference type="CDD" id="cd00671">
    <property type="entry name" value="ArgRS_core"/>
    <property type="match status" value="1"/>
</dbReference>
<proteinExistence type="inferred from homology"/>
<dbReference type="Proteomes" id="UP000070412">
    <property type="component" value="Unassembled WGS sequence"/>
</dbReference>
<dbReference type="Gene3D" id="3.30.1360.70">
    <property type="entry name" value="Arginyl tRNA synthetase N-terminal domain"/>
    <property type="match status" value="1"/>
</dbReference>
<dbReference type="HAMAP" id="MF_00123">
    <property type="entry name" value="Arg_tRNA_synth"/>
    <property type="match status" value="1"/>
</dbReference>
<dbReference type="GO" id="GO:0005524">
    <property type="term" value="F:ATP binding"/>
    <property type="evidence" value="ECO:0007669"/>
    <property type="project" value="UniProtKB-KW"/>
</dbReference>
<dbReference type="FunFam" id="3.40.50.620:FF:000084">
    <property type="entry name" value="arginine--tRNA ligase, cytoplasmic"/>
    <property type="match status" value="1"/>
</dbReference>
<dbReference type="PROSITE" id="PS00178">
    <property type="entry name" value="AA_TRNA_LIGASE_I"/>
    <property type="match status" value="1"/>
</dbReference>
<reference evidence="18" key="1">
    <citation type="journal article" date="2020" name="PLoS Negl. Trop. Dis.">
        <title>High-quality nuclear genome for Sarcoptes scabiei-A critical resource for a neglected parasite.</title>
        <authorList>
            <person name="Korhonen P.K."/>
            <person name="Gasser R.B."/>
            <person name="Ma G."/>
            <person name="Wang T."/>
            <person name="Stroehlein A.J."/>
            <person name="Young N.D."/>
            <person name="Ang C.S."/>
            <person name="Fernando D.D."/>
            <person name="Lu H.C."/>
            <person name="Taylor S."/>
            <person name="Reynolds S.L."/>
            <person name="Mofiz E."/>
            <person name="Najaraj S.H."/>
            <person name="Gowda H."/>
            <person name="Madugundu A."/>
            <person name="Renuse S."/>
            <person name="Holt D."/>
            <person name="Pandey A."/>
            <person name="Papenfuss A.T."/>
            <person name="Fischer K."/>
        </authorList>
    </citation>
    <scope>NUCLEOTIDE SEQUENCE [LARGE SCALE GENOMIC DNA]</scope>
</reference>
<evidence type="ECO:0000256" key="6">
    <source>
        <dbReference type="ARBA" id="ARBA00022741"/>
    </source>
</evidence>
<evidence type="ECO:0000256" key="2">
    <source>
        <dbReference type="ARBA" id="ARBA00005594"/>
    </source>
</evidence>
<reference evidence="17" key="3">
    <citation type="submission" date="2022-06" db="UniProtKB">
        <authorList>
            <consortium name="EnsemblMetazoa"/>
        </authorList>
    </citation>
    <scope>IDENTIFICATION</scope>
</reference>
<accession>A0A834VEL7</accession>